<accession>A0A0A7UVV0</accession>
<gene>
    <name evidence="1" type="ORF">OY14_02815</name>
</gene>
<sequence length="591" mass="68280">MDNENNGFFDANDCLATLFYKLESFDENARHIYSNLSKSIPKLIEKISKDSKDLSFSIDLISNLDIDNDTSLNNFIAKIIGALDDFVAYFNSSTTSLESQFSIIRGKVKDIEILEDVIERMKKSSLDMEIMSINTLTVAMRAGKAGGAFSYITSEIKVLTQSMIKQADQLTSKGREVKIGLDRAKNQVYESNTAENKILEEFRDNLMKKIDAFSDGVGSVIALYDDILKVLLEFKFKLVNSISYLQFQDRLTQSLQHLNIMYSNIDVFKFRDISEVQKLKILSVFTDTSKVIVKDVLEKLEKNYIVFEKFIDASLSSIQTINDLRSDNSLYIDIPKIIEQFSSILSDLLRRIDDVEKNNSNFLSLYYEQVKLIKSLELMFSNISAISARFQNINIASKIEVVKRPELEAMEGNISEMSKIIKEIDSNITKGIEFLDQIIFFLEKVVKDYDNRFYLEKNYFNKFKKLFMEIKNDILDIKNIAIDNILSYEVFSIEFMEIFEEMKLEVYNVRNLKKSLLDIDNFLSNMESKINFNLNLELSKVGIQSVEIEDKEFVNRIANRFTLFVHKKHLLSLIEEAKDIHSFDEGSVILF</sequence>
<dbReference type="KEGG" id="bchi:OY14_02815"/>
<dbReference type="EMBL" id="CP009910">
    <property type="protein sequence ID" value="AJA90369.1"/>
    <property type="molecule type" value="Genomic_DNA"/>
</dbReference>
<reference evidence="1 2" key="1">
    <citation type="journal article" date="2015" name="Genome Announc.">
        <title>Genome Sequence of Borrelia chilensis VA1, a South American Member of the Lyme Borreliosis Group.</title>
        <authorList>
            <person name="Huang W."/>
            <person name="Ojaimi C."/>
            <person name="Fallon J.T."/>
            <person name="Travisany D."/>
            <person name="Maass A."/>
            <person name="Ivanova L."/>
            <person name="Tomova A."/>
            <person name="Gonzalez-Acuna D."/>
            <person name="Godfrey H.P."/>
            <person name="Cabello F.C."/>
        </authorList>
    </citation>
    <scope>NUCLEOTIDE SEQUENCE [LARGE SCALE GENOMIC DNA]</scope>
    <source>
        <strain evidence="1 2">VA1</strain>
    </source>
</reference>
<keyword evidence="2" id="KW-1185">Reference proteome</keyword>
<dbReference type="HOGENOM" id="CLU_462236_0_0_12"/>
<organism evidence="1 2">
    <name type="scientific">Borreliella chilensis</name>
    <dbReference type="NCBI Taxonomy" id="1245910"/>
    <lineage>
        <taxon>Bacteria</taxon>
        <taxon>Pseudomonadati</taxon>
        <taxon>Spirochaetota</taxon>
        <taxon>Spirochaetia</taxon>
        <taxon>Spirochaetales</taxon>
        <taxon>Borreliaceae</taxon>
        <taxon>Borreliella</taxon>
    </lineage>
</organism>
<dbReference type="STRING" id="1245910.OY14_02815"/>
<dbReference type="AlphaFoldDB" id="A0A0A7UVV0"/>
<dbReference type="SUPFAM" id="SSF58104">
    <property type="entry name" value="Methyl-accepting chemotaxis protein (MCP) signaling domain"/>
    <property type="match status" value="1"/>
</dbReference>
<proteinExistence type="predicted"/>
<evidence type="ECO:0000313" key="1">
    <source>
        <dbReference type="EMBL" id="AJA90369.1"/>
    </source>
</evidence>
<name>A0A0A7UVV0_9SPIR</name>
<dbReference type="Gene3D" id="1.10.287.950">
    <property type="entry name" value="Methyl-accepting chemotaxis protein"/>
    <property type="match status" value="1"/>
</dbReference>
<protein>
    <recommendedName>
        <fullName evidence="3">Chemotaxis protein</fullName>
    </recommendedName>
</protein>
<evidence type="ECO:0008006" key="3">
    <source>
        <dbReference type="Google" id="ProtNLM"/>
    </source>
</evidence>
<evidence type="ECO:0000313" key="2">
    <source>
        <dbReference type="Proteomes" id="UP000030940"/>
    </source>
</evidence>
<dbReference type="Proteomes" id="UP000030940">
    <property type="component" value="Chromosome"/>
</dbReference>